<evidence type="ECO:0000256" key="2">
    <source>
        <dbReference type="ARBA" id="ARBA00022679"/>
    </source>
</evidence>
<dbReference type="Gene3D" id="3.30.559.10">
    <property type="entry name" value="Chloramphenicol acetyltransferase-like domain"/>
    <property type="match status" value="2"/>
</dbReference>
<organism evidence="6 7">
    <name type="scientific">Suillus subaureus</name>
    <dbReference type="NCBI Taxonomy" id="48587"/>
    <lineage>
        <taxon>Eukaryota</taxon>
        <taxon>Fungi</taxon>
        <taxon>Dikarya</taxon>
        <taxon>Basidiomycota</taxon>
        <taxon>Agaricomycotina</taxon>
        <taxon>Agaricomycetes</taxon>
        <taxon>Agaricomycetidae</taxon>
        <taxon>Boletales</taxon>
        <taxon>Suillineae</taxon>
        <taxon>Suillaceae</taxon>
        <taxon>Suillus</taxon>
    </lineage>
</organism>
<dbReference type="InterPro" id="IPR039551">
    <property type="entry name" value="Cho/carn_acyl_trans"/>
</dbReference>
<evidence type="ECO:0000256" key="1">
    <source>
        <dbReference type="ARBA" id="ARBA00005232"/>
    </source>
</evidence>
<evidence type="ECO:0000313" key="7">
    <source>
        <dbReference type="Proteomes" id="UP000807769"/>
    </source>
</evidence>
<dbReference type="InterPro" id="IPR000542">
    <property type="entry name" value="Carn_acyl_trans"/>
</dbReference>
<dbReference type="EMBL" id="JABBWG010000029">
    <property type="protein sequence ID" value="KAG1811377.1"/>
    <property type="molecule type" value="Genomic_DNA"/>
</dbReference>
<gene>
    <name evidence="6" type="ORF">BJ212DRAFT_1301914</name>
    <name evidence="5" type="ORF">BJ212DRAFT_1304274</name>
</gene>
<sequence length="395" mass="43832">MFAILVDLTWSDDILTLYLDHLLLGGAPFHACRPDMFRAASPYWAIDVCRGSRGVNDPLGHPEVAEWFFPSTITLSCHALPIPTSLFPNYPSLDSDAEIHAHLHNIRSLPRAWNRFFDKSLTLSLERNTCASVMGERAPVDTLVPSIVFDHGVIAGIDSSAFSEPITRPLTSGEARVGILEFGEYGADWISSVARLPPGAYTKLALQLAWYRTRGFLTATYKTALTRMFNAGRTECVRSASVEGLDFVQAAKEWGCGTEYVIEGGQHEVEMHPHLLPPPWTLPRVQVPLIPPQKHTHPLSQEWKLSTSCLSSGDQFRGTGLEDGYGINYLIARHCIKFCVESKLSFSLTSTNKFKQHIADALQDARVICEAGELELKDRTKKSVDGMGTRVHARL</sequence>
<name>A0A9P7E556_9AGAM</name>
<dbReference type="PANTHER" id="PTHR22589:SF107">
    <property type="entry name" value="CHOLINE_CARNITINE ACYLTRANSFERASE DOMAIN-CONTAINING PROTEIN"/>
    <property type="match status" value="1"/>
</dbReference>
<dbReference type="Pfam" id="PF00755">
    <property type="entry name" value="Carn_acyltransf"/>
    <property type="match status" value="2"/>
</dbReference>
<evidence type="ECO:0000259" key="4">
    <source>
        <dbReference type="Pfam" id="PF00755"/>
    </source>
</evidence>
<dbReference type="GeneID" id="64627212"/>
<protein>
    <recommendedName>
        <fullName evidence="4">Choline/carnitine acyltransferase domain-containing protein</fullName>
    </recommendedName>
</protein>
<keyword evidence="2" id="KW-0808">Transferase</keyword>
<proteinExistence type="inferred from homology"/>
<dbReference type="SUPFAM" id="SSF52777">
    <property type="entry name" value="CoA-dependent acyltransferases"/>
    <property type="match status" value="1"/>
</dbReference>
<dbReference type="AlphaFoldDB" id="A0A9P7E556"/>
<feature type="domain" description="Choline/carnitine acyltransferase" evidence="4">
    <location>
        <begin position="176"/>
        <end position="252"/>
    </location>
</feature>
<keyword evidence="7" id="KW-1185">Reference proteome</keyword>
<comment type="caution">
    <text evidence="6">The sequence shown here is derived from an EMBL/GenBank/DDBJ whole genome shotgun (WGS) entry which is preliminary data.</text>
</comment>
<dbReference type="Proteomes" id="UP000807769">
    <property type="component" value="Unassembled WGS sequence"/>
</dbReference>
<evidence type="ECO:0000313" key="5">
    <source>
        <dbReference type="EMBL" id="KAG1804547.1"/>
    </source>
</evidence>
<keyword evidence="3" id="KW-0012">Acyltransferase</keyword>
<evidence type="ECO:0000313" key="6">
    <source>
        <dbReference type="EMBL" id="KAG1811377.1"/>
    </source>
</evidence>
<dbReference type="GO" id="GO:0016746">
    <property type="term" value="F:acyltransferase activity"/>
    <property type="evidence" value="ECO:0007669"/>
    <property type="project" value="UniProtKB-KW"/>
</dbReference>
<reference evidence="6" key="1">
    <citation type="journal article" date="2020" name="New Phytol.">
        <title>Comparative genomics reveals dynamic genome evolution in host specialist ectomycorrhizal fungi.</title>
        <authorList>
            <person name="Lofgren L.A."/>
            <person name="Nguyen N.H."/>
            <person name="Vilgalys R."/>
            <person name="Ruytinx J."/>
            <person name="Liao H.L."/>
            <person name="Branco S."/>
            <person name="Kuo A."/>
            <person name="LaButti K."/>
            <person name="Lipzen A."/>
            <person name="Andreopoulos W."/>
            <person name="Pangilinan J."/>
            <person name="Riley R."/>
            <person name="Hundley H."/>
            <person name="Na H."/>
            <person name="Barry K."/>
            <person name="Grigoriev I.V."/>
            <person name="Stajich J.E."/>
            <person name="Kennedy P.G."/>
        </authorList>
    </citation>
    <scope>NUCLEOTIDE SEQUENCE</scope>
    <source>
        <strain evidence="6">MN1</strain>
    </source>
</reference>
<dbReference type="OrthoDB" id="240216at2759"/>
<comment type="similarity">
    <text evidence="1">Belongs to the carnitine/choline acetyltransferase family.</text>
</comment>
<dbReference type="PANTHER" id="PTHR22589">
    <property type="entry name" value="CARNITINE O-ACYLTRANSFERASE"/>
    <property type="match status" value="1"/>
</dbReference>
<feature type="domain" description="Choline/carnitine acyltransferase" evidence="4">
    <location>
        <begin position="299"/>
        <end position="359"/>
    </location>
</feature>
<dbReference type="InterPro" id="IPR023213">
    <property type="entry name" value="CAT-like_dom_sf"/>
</dbReference>
<dbReference type="Gene3D" id="3.30.559.70">
    <property type="entry name" value="Choline/Carnitine o-acyltransferase, domain 2"/>
    <property type="match status" value="1"/>
</dbReference>
<dbReference type="RefSeq" id="XP_041189976.1">
    <property type="nucleotide sequence ID" value="XM_041333195.1"/>
</dbReference>
<dbReference type="InterPro" id="IPR042231">
    <property type="entry name" value="Cho/carn_acyl_trans_2"/>
</dbReference>
<dbReference type="EMBL" id="JABBWG010000057">
    <property type="protein sequence ID" value="KAG1804547.1"/>
    <property type="molecule type" value="Genomic_DNA"/>
</dbReference>
<accession>A0A9P7E556</accession>
<evidence type="ECO:0000256" key="3">
    <source>
        <dbReference type="ARBA" id="ARBA00023315"/>
    </source>
</evidence>